<gene>
    <name evidence="10" type="ORF">PHYEVI_LOCUS9110</name>
</gene>
<protein>
    <recommendedName>
        <fullName evidence="12">Counting factor associated protein D</fullName>
    </recommendedName>
</protein>
<feature type="signal peptide" evidence="7">
    <location>
        <begin position="1"/>
        <end position="18"/>
    </location>
</feature>
<comment type="similarity">
    <text evidence="1">Belongs to the peptidase C1 family.</text>
</comment>
<keyword evidence="11" id="KW-1185">Reference proteome</keyword>
<proteinExistence type="inferred from homology"/>
<dbReference type="OrthoDB" id="65740at2759"/>
<dbReference type="InterPro" id="IPR039417">
    <property type="entry name" value="Peptidase_C1A_papain-like"/>
</dbReference>
<name>A0A9N9XPZ1_PHYSR</name>
<dbReference type="SMART" id="SM00645">
    <property type="entry name" value="Pept_C1"/>
    <property type="match status" value="1"/>
</dbReference>
<evidence type="ECO:0000256" key="2">
    <source>
        <dbReference type="ARBA" id="ARBA00022670"/>
    </source>
</evidence>
<feature type="domain" description="Peptidase C1A papain C-terminal" evidence="8">
    <location>
        <begin position="330"/>
        <end position="547"/>
    </location>
</feature>
<dbReference type="FunFam" id="3.90.70.10:FF:000087">
    <property type="entry name" value="Counting factor associated protein D"/>
    <property type="match status" value="1"/>
</dbReference>
<evidence type="ECO:0000256" key="5">
    <source>
        <dbReference type="ARBA" id="ARBA00023145"/>
    </source>
</evidence>
<dbReference type="PROSITE" id="PS00640">
    <property type="entry name" value="THIOL_PROTEASE_ASN"/>
    <property type="match status" value="1"/>
</dbReference>
<dbReference type="EMBL" id="OU900099">
    <property type="protein sequence ID" value="CAG9862804.1"/>
    <property type="molecule type" value="Genomic_DNA"/>
</dbReference>
<dbReference type="PANTHER" id="PTHR12411">
    <property type="entry name" value="CYSTEINE PROTEASE FAMILY C1-RELATED"/>
    <property type="match status" value="1"/>
</dbReference>
<keyword evidence="6" id="KW-1015">Disulfide bond</keyword>
<dbReference type="InterPro" id="IPR000169">
    <property type="entry name" value="Pept_cys_AS"/>
</dbReference>
<evidence type="ECO:0000259" key="9">
    <source>
        <dbReference type="SMART" id="SM00848"/>
    </source>
</evidence>
<dbReference type="SUPFAM" id="SSF54001">
    <property type="entry name" value="Cysteine proteinases"/>
    <property type="match status" value="1"/>
</dbReference>
<evidence type="ECO:0000313" key="10">
    <source>
        <dbReference type="EMBL" id="CAG9862804.1"/>
    </source>
</evidence>
<evidence type="ECO:0000256" key="3">
    <source>
        <dbReference type="ARBA" id="ARBA00022801"/>
    </source>
</evidence>
<evidence type="ECO:0000256" key="1">
    <source>
        <dbReference type="ARBA" id="ARBA00008455"/>
    </source>
</evidence>
<keyword evidence="5" id="KW-0865">Zymogen</keyword>
<dbReference type="PRINTS" id="PR00705">
    <property type="entry name" value="PAPAIN"/>
</dbReference>
<dbReference type="CDD" id="cd02248">
    <property type="entry name" value="Peptidase_C1A"/>
    <property type="match status" value="1"/>
</dbReference>
<dbReference type="InterPro" id="IPR038765">
    <property type="entry name" value="Papain-like_cys_pep_sf"/>
</dbReference>
<dbReference type="InterPro" id="IPR013128">
    <property type="entry name" value="Peptidase_C1A"/>
</dbReference>
<evidence type="ECO:0000256" key="4">
    <source>
        <dbReference type="ARBA" id="ARBA00022807"/>
    </source>
</evidence>
<organism evidence="10 11">
    <name type="scientific">Phyllotreta striolata</name>
    <name type="common">Striped flea beetle</name>
    <name type="synonym">Crioceris striolata</name>
    <dbReference type="NCBI Taxonomy" id="444603"/>
    <lineage>
        <taxon>Eukaryota</taxon>
        <taxon>Metazoa</taxon>
        <taxon>Ecdysozoa</taxon>
        <taxon>Arthropoda</taxon>
        <taxon>Hexapoda</taxon>
        <taxon>Insecta</taxon>
        <taxon>Pterygota</taxon>
        <taxon>Neoptera</taxon>
        <taxon>Endopterygota</taxon>
        <taxon>Coleoptera</taxon>
        <taxon>Polyphaga</taxon>
        <taxon>Cucujiformia</taxon>
        <taxon>Chrysomeloidea</taxon>
        <taxon>Chrysomelidae</taxon>
        <taxon>Galerucinae</taxon>
        <taxon>Alticini</taxon>
        <taxon>Phyllotreta</taxon>
    </lineage>
</organism>
<dbReference type="GO" id="GO:0006508">
    <property type="term" value="P:proteolysis"/>
    <property type="evidence" value="ECO:0007669"/>
    <property type="project" value="UniProtKB-KW"/>
</dbReference>
<dbReference type="InterPro" id="IPR025661">
    <property type="entry name" value="Pept_asp_AS"/>
</dbReference>
<keyword evidence="7" id="KW-0732">Signal</keyword>
<dbReference type="SMART" id="SM00848">
    <property type="entry name" value="Inhibitor_I29"/>
    <property type="match status" value="1"/>
</dbReference>
<dbReference type="AlphaFoldDB" id="A0A9N9XPZ1"/>
<accession>A0A9N9XPZ1</accession>
<feature type="domain" description="Cathepsin propeptide inhibitor" evidence="9">
    <location>
        <begin position="244"/>
        <end position="300"/>
    </location>
</feature>
<dbReference type="GO" id="GO:0008234">
    <property type="term" value="F:cysteine-type peptidase activity"/>
    <property type="evidence" value="ECO:0007669"/>
    <property type="project" value="UniProtKB-KW"/>
</dbReference>
<dbReference type="InterPro" id="IPR000668">
    <property type="entry name" value="Peptidase_C1A_C"/>
</dbReference>
<keyword evidence="2" id="KW-0645">Protease</keyword>
<evidence type="ECO:0008006" key="12">
    <source>
        <dbReference type="Google" id="ProtNLM"/>
    </source>
</evidence>
<keyword evidence="4" id="KW-0788">Thiol protease</keyword>
<dbReference type="Gene3D" id="3.90.70.10">
    <property type="entry name" value="Cysteine proteinases"/>
    <property type="match status" value="1"/>
</dbReference>
<dbReference type="Proteomes" id="UP001153712">
    <property type="component" value="Chromosome 6"/>
</dbReference>
<dbReference type="InterPro" id="IPR025660">
    <property type="entry name" value="Pept_his_AS"/>
</dbReference>
<evidence type="ECO:0000256" key="6">
    <source>
        <dbReference type="ARBA" id="ARBA00023157"/>
    </source>
</evidence>
<dbReference type="PROSITE" id="PS00139">
    <property type="entry name" value="THIOL_PROTEASE_CYS"/>
    <property type="match status" value="1"/>
</dbReference>
<feature type="chain" id="PRO_5040199521" description="Counting factor associated protein D" evidence="7">
    <location>
        <begin position="19"/>
        <end position="548"/>
    </location>
</feature>
<dbReference type="Pfam" id="PF08246">
    <property type="entry name" value="Inhibitor_I29"/>
    <property type="match status" value="1"/>
</dbReference>
<dbReference type="PROSITE" id="PS00639">
    <property type="entry name" value="THIOL_PROTEASE_HIS"/>
    <property type="match status" value="1"/>
</dbReference>
<evidence type="ECO:0000259" key="8">
    <source>
        <dbReference type="SMART" id="SM00645"/>
    </source>
</evidence>
<evidence type="ECO:0000256" key="7">
    <source>
        <dbReference type="SAM" id="SignalP"/>
    </source>
</evidence>
<dbReference type="Pfam" id="PF00112">
    <property type="entry name" value="Peptidase_C1"/>
    <property type="match status" value="1"/>
</dbReference>
<evidence type="ECO:0000313" key="11">
    <source>
        <dbReference type="Proteomes" id="UP001153712"/>
    </source>
</evidence>
<reference evidence="10" key="1">
    <citation type="submission" date="2022-01" db="EMBL/GenBank/DDBJ databases">
        <authorList>
            <person name="King R."/>
        </authorList>
    </citation>
    <scope>NUCLEOTIDE SEQUENCE</scope>
</reference>
<keyword evidence="3" id="KW-0378">Hydrolase</keyword>
<sequence length="548" mass="61736">MGFINLIFLASIISAGLTAELPVWSSTYSVKGVLAIPYAEIVEPFSAWYDGPSKQSRIDYYGDMVKTYQLAGADYGTSLKIAPITTESENNVRTCLQVNGSEENPIATQTVLPDLTGFTLAGKEVIDGQETEKWTLNQTIGNKLNKYSLWIFYKPNPNQLDSQIAVPLRYEMRGFNSLLGSHYDHYYLEYISYDVDSIPEETFKIDPNMKCSSFPGPGDKHIYTFNPMAEFIKPEYTGHLDFEFDKFTNKHRKQYDNEEEHDFRKGLFRQNIRFIHAHNRQNKGYTLTVNHLADKSPLELKALRGKTYSGVYNGGKPFPYKDIDSFSENLPDQWDWRIYGAVTPVKDQSVCGSCWSFGTIGTIEGANFLKTGQLMRLSQQALIDCSWGYGNNGCDGGEDFRAYQWMLKHGGVPTEEDYGPYLGQDGYCHAGKVPKVAKITGWVNVTSNNENALRLAIFKHGPISVAIDAGHRTFSFYSNGVYYEPKCGNKEDELDHAVLAVGYGTLGGQDYWLVKNSWSNYWGNDGYVLMSAKNNNCGVMTTPTYVTM</sequence>
<dbReference type="InterPro" id="IPR013201">
    <property type="entry name" value="Prot_inhib_I29"/>
</dbReference>